<dbReference type="SUPFAM" id="SSF51735">
    <property type="entry name" value="NAD(P)-binding Rossmann-fold domains"/>
    <property type="match status" value="1"/>
</dbReference>
<dbReference type="AlphaFoldDB" id="A0A1R2D4W6"/>
<gene>
    <name evidence="1" type="ORF">SteCoe_24</name>
</gene>
<reference evidence="1 2" key="1">
    <citation type="submission" date="2016-11" db="EMBL/GenBank/DDBJ databases">
        <title>The macronuclear genome of Stentor coeruleus: a giant cell with tiny introns.</title>
        <authorList>
            <person name="Slabodnick M."/>
            <person name="Ruby J.G."/>
            <person name="Reiff S.B."/>
            <person name="Swart E.C."/>
            <person name="Gosai S."/>
            <person name="Prabakaran S."/>
            <person name="Witkowska E."/>
            <person name="Larue G.E."/>
            <person name="Fisher S."/>
            <person name="Freeman R.M."/>
            <person name="Gunawardena J."/>
            <person name="Chu W."/>
            <person name="Stover N.A."/>
            <person name="Gregory B.D."/>
            <person name="Nowacki M."/>
            <person name="Derisi J."/>
            <person name="Roy S.W."/>
            <person name="Marshall W.F."/>
            <person name="Sood P."/>
        </authorList>
    </citation>
    <scope>NUCLEOTIDE SEQUENCE [LARGE SCALE GENOMIC DNA]</scope>
    <source>
        <strain evidence="1">WM001</strain>
    </source>
</reference>
<accession>A0A1R2D4W6</accession>
<protein>
    <recommendedName>
        <fullName evidence="3">NAD-dependent epimerase/dehydratase domain-containing protein</fullName>
    </recommendedName>
</protein>
<evidence type="ECO:0008006" key="3">
    <source>
        <dbReference type="Google" id="ProtNLM"/>
    </source>
</evidence>
<name>A0A1R2D4W6_9CILI</name>
<dbReference type="Proteomes" id="UP000187209">
    <property type="component" value="Unassembled WGS sequence"/>
</dbReference>
<dbReference type="EMBL" id="MPUH01000001">
    <property type="protein sequence ID" value="OMJ96298.1"/>
    <property type="molecule type" value="Genomic_DNA"/>
</dbReference>
<dbReference type="Gene3D" id="3.40.50.720">
    <property type="entry name" value="NAD(P)-binding Rossmann-like Domain"/>
    <property type="match status" value="1"/>
</dbReference>
<dbReference type="InterPro" id="IPR036291">
    <property type="entry name" value="NAD(P)-bd_dom_sf"/>
</dbReference>
<evidence type="ECO:0000313" key="2">
    <source>
        <dbReference type="Proteomes" id="UP000187209"/>
    </source>
</evidence>
<dbReference type="PANTHER" id="PTHR12126">
    <property type="entry name" value="NADH-UBIQUINONE OXIDOREDUCTASE 39 KDA SUBUNIT-RELATED"/>
    <property type="match status" value="1"/>
</dbReference>
<dbReference type="PANTHER" id="PTHR12126:SF11">
    <property type="entry name" value="NADH DEHYDROGENASE [UBIQUINONE] 1 ALPHA SUBCOMPLEX SUBUNIT 9, MITOCHONDRIAL"/>
    <property type="match status" value="1"/>
</dbReference>
<dbReference type="InterPro" id="IPR051207">
    <property type="entry name" value="ComplexI_NDUFA9_subunit"/>
</dbReference>
<dbReference type="GO" id="GO:0044877">
    <property type="term" value="F:protein-containing complex binding"/>
    <property type="evidence" value="ECO:0007669"/>
    <property type="project" value="TreeGrafter"/>
</dbReference>
<proteinExistence type="predicted"/>
<organism evidence="1 2">
    <name type="scientific">Stentor coeruleus</name>
    <dbReference type="NCBI Taxonomy" id="5963"/>
    <lineage>
        <taxon>Eukaryota</taxon>
        <taxon>Sar</taxon>
        <taxon>Alveolata</taxon>
        <taxon>Ciliophora</taxon>
        <taxon>Postciliodesmatophora</taxon>
        <taxon>Heterotrichea</taxon>
        <taxon>Heterotrichida</taxon>
        <taxon>Stentoridae</taxon>
        <taxon>Stentor</taxon>
    </lineage>
</organism>
<comment type="caution">
    <text evidence="1">The sequence shown here is derived from an EMBL/GenBank/DDBJ whole genome shotgun (WGS) entry which is preliminary data.</text>
</comment>
<evidence type="ECO:0000313" key="1">
    <source>
        <dbReference type="EMBL" id="OMJ96298.1"/>
    </source>
</evidence>
<keyword evidence="2" id="KW-1185">Reference proteome</keyword>
<dbReference type="OrthoDB" id="275457at2759"/>
<sequence length="299" mass="33801">MALTVIGGSSFIGRYLIKALAGSYKEVRLGDMYPYRESVYRMQEELDTKITKHPLSYPTNLRLVIDGTENLVIVTHDYFKYAHSKNFYLTRAIQWAKEYGVKNITWVGPKELDHLVSSEIEESVKAEESARAAFPDLKILRTDLIFGQNCNSLLFQKTLEDLHARKRVITGNNGNTVFAPVHEDEVLAAFKALKAGEKVSLAGPEDLKWDEIVKVLANYVGTQNPSNAVPISMLTYFLAISEAFGDAFYPSHYQQLYRLVSKTIDISPTVRGTKKLSDFYAPGKFQGVQPLNWHRVILD</sequence>